<gene>
    <name evidence="2" type="ORF">H8E29_14015</name>
</gene>
<comment type="caution">
    <text evidence="2">The sequence shown here is derived from an EMBL/GenBank/DDBJ whole genome shotgun (WGS) entry which is preliminary data.</text>
</comment>
<dbReference type="EMBL" id="JACNJN010000157">
    <property type="protein sequence ID" value="MBC8336376.1"/>
    <property type="molecule type" value="Genomic_DNA"/>
</dbReference>
<dbReference type="PANTHER" id="PTHR12697">
    <property type="entry name" value="PBS LYASE HEAT-LIKE PROTEIN"/>
    <property type="match status" value="1"/>
</dbReference>
<dbReference type="SUPFAM" id="SSF48371">
    <property type="entry name" value="ARM repeat"/>
    <property type="match status" value="1"/>
</dbReference>
<dbReference type="Proteomes" id="UP000614469">
    <property type="component" value="Unassembled WGS sequence"/>
</dbReference>
<proteinExistence type="predicted"/>
<dbReference type="AlphaFoldDB" id="A0A8J6NNP2"/>
<organism evidence="2 3">
    <name type="scientific">Candidatus Desulfolinea nitratireducens</name>
    <dbReference type="NCBI Taxonomy" id="2841698"/>
    <lineage>
        <taxon>Bacteria</taxon>
        <taxon>Bacillati</taxon>
        <taxon>Chloroflexota</taxon>
        <taxon>Anaerolineae</taxon>
        <taxon>Anaerolineales</taxon>
        <taxon>Anaerolineales incertae sedis</taxon>
        <taxon>Candidatus Desulfolinea</taxon>
    </lineage>
</organism>
<accession>A0A8J6NNP2</accession>
<dbReference type="InterPro" id="IPR011989">
    <property type="entry name" value="ARM-like"/>
</dbReference>
<dbReference type="Gene3D" id="1.25.10.10">
    <property type="entry name" value="Leucine-rich Repeat Variant"/>
    <property type="match status" value="3"/>
</dbReference>
<dbReference type="Pfam" id="PF13646">
    <property type="entry name" value="HEAT_2"/>
    <property type="match status" value="3"/>
</dbReference>
<dbReference type="PROSITE" id="PS50077">
    <property type="entry name" value="HEAT_REPEAT"/>
    <property type="match status" value="1"/>
</dbReference>
<evidence type="ECO:0000313" key="2">
    <source>
        <dbReference type="EMBL" id="MBC8336376.1"/>
    </source>
</evidence>
<name>A0A8J6NNP2_9CHLR</name>
<reference evidence="2 3" key="1">
    <citation type="submission" date="2020-08" db="EMBL/GenBank/DDBJ databases">
        <title>Bridging the membrane lipid divide: bacteria of the FCB group superphylum have the potential to synthesize archaeal ether lipids.</title>
        <authorList>
            <person name="Villanueva L."/>
            <person name="Von Meijenfeldt F.A.B."/>
            <person name="Westbye A.B."/>
            <person name="Yadav S."/>
            <person name="Hopmans E.C."/>
            <person name="Dutilh B.E."/>
            <person name="Sinninghe Damste J.S."/>
        </authorList>
    </citation>
    <scope>NUCLEOTIDE SEQUENCE [LARGE SCALE GENOMIC DNA]</scope>
    <source>
        <strain evidence="2">NIOZ-UU36</strain>
    </source>
</reference>
<dbReference type="PANTHER" id="PTHR12697:SF39">
    <property type="entry name" value="SLR1687 PROTEIN"/>
    <property type="match status" value="1"/>
</dbReference>
<dbReference type="InterPro" id="IPR016024">
    <property type="entry name" value="ARM-type_fold"/>
</dbReference>
<evidence type="ECO:0000313" key="3">
    <source>
        <dbReference type="Proteomes" id="UP000614469"/>
    </source>
</evidence>
<comment type="function">
    <text evidence="1">Catalyzes the hydroxylation of the N(6)-(4-aminobutyl)-L-lysine intermediate produced by deoxyhypusine synthase/DHPS on a critical lysine of the eukaryotic translation initiation factor 5A/eIF-5A. This is the second step of the post-translational modification of that lysine into an unusual amino acid residue named hypusine. Hypusination is unique to mature eIF-5A factor and is essential for its function.</text>
</comment>
<protein>
    <submittedName>
        <fullName evidence="2">HEAT repeat domain-containing protein</fullName>
    </submittedName>
</protein>
<sequence length="382" mass="41704">MAWLSDKKSTRVLLKALSSNDINKRSQAASEFLQMGEEGAETLISALDSQDPTLREMSARILVKLDAQALPALSAALKNAPPATKEEVFKILGKLKIQTSFELLITSLKGNNFKEQILAANTLGEIGDPQAIPQLLVALSDADPDVRIAAATALGKFRAPQTYPNIADLLDDVEINVRMAAAKILGEIHDPITIPYLAEALRDSFWWLGRDEAIETLMGVIASFGKDALDDLIEVMGDKEPSVRRFAIALLRPLKEPRILEGLEMAFYDNNYDVSETALEALIEFEEIALPILVEAIGSPTEWLRMKAVNGLGEIGGDQAVIHLLEMLGDKSPIVRKETIGALKKLKDDRALPTLSAIAADRKDKEISRLARQAIAAIEASY</sequence>
<dbReference type="InterPro" id="IPR021133">
    <property type="entry name" value="HEAT_type_2"/>
</dbReference>
<dbReference type="GO" id="GO:0016491">
    <property type="term" value="F:oxidoreductase activity"/>
    <property type="evidence" value="ECO:0007669"/>
    <property type="project" value="TreeGrafter"/>
</dbReference>
<evidence type="ECO:0000256" key="1">
    <source>
        <dbReference type="ARBA" id="ARBA00045876"/>
    </source>
</evidence>
<dbReference type="SMART" id="SM00567">
    <property type="entry name" value="EZ_HEAT"/>
    <property type="match status" value="7"/>
</dbReference>
<dbReference type="InterPro" id="IPR004155">
    <property type="entry name" value="PBS_lyase_HEAT"/>
</dbReference>